<evidence type="ECO:0000259" key="12">
    <source>
        <dbReference type="PROSITE" id="PS50157"/>
    </source>
</evidence>
<dbReference type="Gene3D" id="3.30.160.60">
    <property type="entry name" value="Classic Zinc Finger"/>
    <property type="match status" value="3"/>
</dbReference>
<dbReference type="PROSITE" id="PS50157">
    <property type="entry name" value="ZINC_FINGER_C2H2_2"/>
    <property type="match status" value="7"/>
</dbReference>
<keyword evidence="3" id="KW-0479">Metal-binding</keyword>
<accession>A0A3P8UTY9</accession>
<dbReference type="SUPFAM" id="SSF57667">
    <property type="entry name" value="beta-beta-alpha zinc fingers"/>
    <property type="match status" value="4"/>
</dbReference>
<feature type="compositionally biased region" description="Basic residues" evidence="11">
    <location>
        <begin position="371"/>
        <end position="382"/>
    </location>
</feature>
<dbReference type="OrthoDB" id="6359816at2759"/>
<evidence type="ECO:0000256" key="1">
    <source>
        <dbReference type="ARBA" id="ARBA00004123"/>
    </source>
</evidence>
<dbReference type="GeneID" id="103384707"/>
<feature type="domain" description="C2H2-type" evidence="12">
    <location>
        <begin position="54"/>
        <end position="82"/>
    </location>
</feature>
<dbReference type="PROSITE" id="PS00028">
    <property type="entry name" value="ZINC_FINGER_C2H2_1"/>
    <property type="match status" value="5"/>
</dbReference>
<keyword evidence="9" id="KW-0539">Nucleus</keyword>
<dbReference type="InterPro" id="IPR036236">
    <property type="entry name" value="Znf_C2H2_sf"/>
</dbReference>
<feature type="domain" description="C2H2-type" evidence="12">
    <location>
        <begin position="324"/>
        <end position="351"/>
    </location>
</feature>
<feature type="domain" description="C2H2-type" evidence="12">
    <location>
        <begin position="276"/>
        <end position="304"/>
    </location>
</feature>
<keyword evidence="6" id="KW-0862">Zinc</keyword>
<evidence type="ECO:0000256" key="10">
    <source>
        <dbReference type="PROSITE-ProRule" id="PRU00042"/>
    </source>
</evidence>
<reference evidence="13" key="2">
    <citation type="submission" date="2025-08" db="UniProtKB">
        <authorList>
            <consortium name="Ensembl"/>
        </authorList>
    </citation>
    <scope>IDENTIFICATION</scope>
</reference>
<dbReference type="InterPro" id="IPR050636">
    <property type="entry name" value="C2H2-ZF_domain-containing"/>
</dbReference>
<dbReference type="PANTHER" id="PTHR47772:SF15">
    <property type="entry name" value="REDUCED EXPRESSION 2-RELATED"/>
    <property type="match status" value="1"/>
</dbReference>
<feature type="region of interest" description="Disordered" evidence="11">
    <location>
        <begin position="357"/>
        <end position="434"/>
    </location>
</feature>
<feature type="domain" description="C2H2-type" evidence="12">
    <location>
        <begin position="83"/>
        <end position="102"/>
    </location>
</feature>
<evidence type="ECO:0000256" key="9">
    <source>
        <dbReference type="ARBA" id="ARBA00023242"/>
    </source>
</evidence>
<feature type="domain" description="C2H2-type" evidence="12">
    <location>
        <begin position="153"/>
        <end position="180"/>
    </location>
</feature>
<dbReference type="PANTHER" id="PTHR47772">
    <property type="entry name" value="ZINC FINGER PROTEIN 200"/>
    <property type="match status" value="1"/>
</dbReference>
<evidence type="ECO:0000256" key="11">
    <source>
        <dbReference type="SAM" id="MobiDB-lite"/>
    </source>
</evidence>
<dbReference type="Ensembl" id="ENSCSET00000005358.1">
    <property type="protein sequence ID" value="ENSCSEP00000005299.1"/>
    <property type="gene ID" value="ENSCSEG00000003422.1"/>
</dbReference>
<reference evidence="13" key="3">
    <citation type="submission" date="2025-09" db="UniProtKB">
        <authorList>
            <consortium name="Ensembl"/>
        </authorList>
    </citation>
    <scope>IDENTIFICATION</scope>
</reference>
<feature type="domain" description="C2H2-type" evidence="12">
    <location>
        <begin position="437"/>
        <end position="464"/>
    </location>
</feature>
<dbReference type="SMART" id="SM00355">
    <property type="entry name" value="ZnF_C2H2"/>
    <property type="match status" value="7"/>
</dbReference>
<dbReference type="KEGG" id="csem:103384706"/>
<comment type="similarity">
    <text evidence="2">Belongs to the krueppel C2H2-type zinc-finger protein family.</text>
</comment>
<reference evidence="13 14" key="1">
    <citation type="journal article" date="2014" name="Nat. Genet.">
        <title>Whole-genome sequence of a flatfish provides insights into ZW sex chromosome evolution and adaptation to a benthic lifestyle.</title>
        <authorList>
            <person name="Chen S."/>
            <person name="Zhang G."/>
            <person name="Shao C."/>
            <person name="Huang Q."/>
            <person name="Liu G."/>
            <person name="Zhang P."/>
            <person name="Song W."/>
            <person name="An N."/>
            <person name="Chalopin D."/>
            <person name="Volff J.N."/>
            <person name="Hong Y."/>
            <person name="Li Q."/>
            <person name="Sha Z."/>
            <person name="Zhou H."/>
            <person name="Xie M."/>
            <person name="Yu Q."/>
            <person name="Liu Y."/>
            <person name="Xiang H."/>
            <person name="Wang N."/>
            <person name="Wu K."/>
            <person name="Yang C."/>
            <person name="Zhou Q."/>
            <person name="Liao X."/>
            <person name="Yang L."/>
            <person name="Hu Q."/>
            <person name="Zhang J."/>
            <person name="Meng L."/>
            <person name="Jin L."/>
            <person name="Tian Y."/>
            <person name="Lian J."/>
            <person name="Yang J."/>
            <person name="Miao G."/>
            <person name="Liu S."/>
            <person name="Liang Z."/>
            <person name="Yan F."/>
            <person name="Li Y."/>
            <person name="Sun B."/>
            <person name="Zhang H."/>
            <person name="Zhang J."/>
            <person name="Zhu Y."/>
            <person name="Du M."/>
            <person name="Zhao Y."/>
            <person name="Schartl M."/>
            <person name="Tang Q."/>
            <person name="Wang J."/>
        </authorList>
    </citation>
    <scope>NUCLEOTIDE SEQUENCE</scope>
</reference>
<feature type="compositionally biased region" description="Basic and acidic residues" evidence="11">
    <location>
        <begin position="404"/>
        <end position="419"/>
    </location>
</feature>
<evidence type="ECO:0000256" key="7">
    <source>
        <dbReference type="ARBA" id="ARBA00023015"/>
    </source>
</evidence>
<dbReference type="InterPro" id="IPR013087">
    <property type="entry name" value="Znf_C2H2_type"/>
</dbReference>
<dbReference type="OMA" id="QRLYHCV"/>
<dbReference type="RefSeq" id="XP_008316544.1">
    <property type="nucleotide sequence ID" value="XM_008318322.3"/>
</dbReference>
<feature type="domain" description="C2H2-type" evidence="12">
    <location>
        <begin position="489"/>
        <end position="516"/>
    </location>
</feature>
<keyword evidence="4" id="KW-0677">Repeat</keyword>
<comment type="subcellular location">
    <subcellularLocation>
        <location evidence="1">Nucleus</location>
    </subcellularLocation>
</comment>
<evidence type="ECO:0000313" key="14">
    <source>
        <dbReference type="Proteomes" id="UP000265120"/>
    </source>
</evidence>
<dbReference type="InParanoid" id="A0A3P8UTY9"/>
<evidence type="ECO:0000256" key="6">
    <source>
        <dbReference type="ARBA" id="ARBA00022833"/>
    </source>
</evidence>
<evidence type="ECO:0000256" key="4">
    <source>
        <dbReference type="ARBA" id="ARBA00022737"/>
    </source>
</evidence>
<keyword evidence="5 10" id="KW-0863">Zinc-finger</keyword>
<organism evidence="13 14">
    <name type="scientific">Cynoglossus semilaevis</name>
    <name type="common">Tongue sole</name>
    <dbReference type="NCBI Taxonomy" id="244447"/>
    <lineage>
        <taxon>Eukaryota</taxon>
        <taxon>Metazoa</taxon>
        <taxon>Chordata</taxon>
        <taxon>Craniata</taxon>
        <taxon>Vertebrata</taxon>
        <taxon>Euteleostomi</taxon>
        <taxon>Actinopterygii</taxon>
        <taxon>Neopterygii</taxon>
        <taxon>Teleostei</taxon>
        <taxon>Neoteleostei</taxon>
        <taxon>Acanthomorphata</taxon>
        <taxon>Carangaria</taxon>
        <taxon>Pleuronectiformes</taxon>
        <taxon>Pleuronectoidei</taxon>
        <taxon>Cynoglossidae</taxon>
        <taxon>Cynoglossinae</taxon>
        <taxon>Cynoglossus</taxon>
    </lineage>
</organism>
<dbReference type="STRING" id="244447.ENSCSEP00000005299"/>
<protein>
    <submittedName>
        <fullName evidence="13">Si:ch211-148l7.4</fullName>
    </submittedName>
</protein>
<evidence type="ECO:0000256" key="2">
    <source>
        <dbReference type="ARBA" id="ARBA00006991"/>
    </source>
</evidence>
<keyword evidence="8" id="KW-0804">Transcription</keyword>
<dbReference type="FunFam" id="3.30.160.60:FF:000446">
    <property type="entry name" value="Zinc finger protein"/>
    <property type="match status" value="1"/>
</dbReference>
<dbReference type="GeneTree" id="ENSGT00940000167283"/>
<dbReference type="Proteomes" id="UP000265120">
    <property type="component" value="Chromosome 10"/>
</dbReference>
<keyword evidence="7" id="KW-0805">Transcription regulation</keyword>
<evidence type="ECO:0000256" key="8">
    <source>
        <dbReference type="ARBA" id="ARBA00023163"/>
    </source>
</evidence>
<dbReference type="Pfam" id="PF00096">
    <property type="entry name" value="zf-C2H2"/>
    <property type="match status" value="2"/>
</dbReference>
<dbReference type="GO" id="GO:0008270">
    <property type="term" value="F:zinc ion binding"/>
    <property type="evidence" value="ECO:0007669"/>
    <property type="project" value="UniProtKB-KW"/>
</dbReference>
<proteinExistence type="inferred from homology"/>
<name>A0A3P8UTY9_CYNSE</name>
<sequence length="522" mass="59136">MDGVSLSTTRPLESFGSSKAAAGTLSRLANLISQAESKPLARNQRQEVPHLSTYICSECGKFFSYASELLHHQEVEHTLPKPHRCPTCGQEFSLKSTLQLHKCDSDILLCELCGVKSQFGTSCPVCTAQTSDLGNSSEKSPHFQSQFLDSCPYTCAPCGKGFSQKQALLQHQQAGCSELPSSSGGSSTPSAPPCLDGDFDTFDSTDASLNVQMSETSSKVECSLQLWRVCLPETSHAEEQQSATQRKRTKRECTVEATTSMNRQEHRRLGTKNKLLKCRSCNMVFRNTSKLYLHRQEKHIREKPQKSLSEPKLVTTKHRKKCPYPCQICGKVFFHHLSLRAHLRQHTKASFDKVKCSASKANPGVADSKKVRAGRGRPRKVHKLDEKVRKEEEDEKMEEQPGVGKEEDVREHNKEKEVEELWVEEPEDEEEEEESEFPCPSCAEIFSQQWQLLEHTELHQSSMKQRQCSVCTNQIEAHKWPRSKRHRLYHCVPCQKGFSAMDCFLEHCQQHLRARVEEDSVA</sequence>
<evidence type="ECO:0000256" key="5">
    <source>
        <dbReference type="ARBA" id="ARBA00022771"/>
    </source>
</evidence>
<evidence type="ECO:0000256" key="3">
    <source>
        <dbReference type="ARBA" id="ARBA00022723"/>
    </source>
</evidence>
<dbReference type="GO" id="GO:0005634">
    <property type="term" value="C:nucleus"/>
    <property type="evidence" value="ECO:0007669"/>
    <property type="project" value="UniProtKB-SubCell"/>
</dbReference>
<feature type="compositionally biased region" description="Acidic residues" evidence="11">
    <location>
        <begin position="420"/>
        <end position="434"/>
    </location>
</feature>
<keyword evidence="14" id="KW-1185">Reference proteome</keyword>
<feature type="region of interest" description="Disordered" evidence="11">
    <location>
        <begin position="238"/>
        <end position="265"/>
    </location>
</feature>
<dbReference type="AlphaFoldDB" id="A0A3P8UTY9"/>
<evidence type="ECO:0000313" key="13">
    <source>
        <dbReference type="Ensembl" id="ENSCSEP00000005299.1"/>
    </source>
</evidence>